<evidence type="ECO:0000313" key="5">
    <source>
        <dbReference type="Proteomes" id="UP000034071"/>
    </source>
</evidence>
<dbReference type="Proteomes" id="UP000034071">
    <property type="component" value="Chromosome"/>
</dbReference>
<evidence type="ECO:0000256" key="1">
    <source>
        <dbReference type="ARBA" id="ARBA00012417"/>
    </source>
</evidence>
<dbReference type="PANTHER" id="PTHR11669">
    <property type="entry name" value="REPLICATION FACTOR C / DNA POLYMERASE III GAMMA-TAU SUBUNIT"/>
    <property type="match status" value="1"/>
</dbReference>
<reference evidence="4 5" key="1">
    <citation type="submission" date="2015-02" db="EMBL/GenBank/DDBJ databases">
        <title>Complete genome sequence of Kangiella geojedonensis strain YCS-5T.</title>
        <authorList>
            <person name="Kim K.M."/>
        </authorList>
    </citation>
    <scope>NUCLEOTIDE SEQUENCE [LARGE SCALE GENOMIC DNA]</scope>
    <source>
        <strain evidence="4 5">YCS-5</strain>
    </source>
</reference>
<protein>
    <recommendedName>
        <fullName evidence="1">DNA-directed DNA polymerase</fullName>
        <ecNumber evidence="1">2.7.7.7</ecNumber>
    </recommendedName>
</protein>
<dbReference type="RefSeq" id="WP_046561135.1">
    <property type="nucleotide sequence ID" value="NZ_CP010975.1"/>
</dbReference>
<dbReference type="InterPro" id="IPR027417">
    <property type="entry name" value="P-loop_NTPase"/>
</dbReference>
<dbReference type="OrthoDB" id="9811073at2"/>
<dbReference type="HOGENOM" id="CLU_006229_4_3_6"/>
<keyword evidence="2 4" id="KW-0548">Nucleotidyltransferase</keyword>
<keyword evidence="5" id="KW-1185">Reference proteome</keyword>
<dbReference type="EMBL" id="CP010975">
    <property type="protein sequence ID" value="AKE52016.1"/>
    <property type="molecule type" value="Genomic_DNA"/>
</dbReference>
<dbReference type="EC" id="2.7.7.7" evidence="1"/>
<dbReference type="GO" id="GO:0009360">
    <property type="term" value="C:DNA polymerase III complex"/>
    <property type="evidence" value="ECO:0007669"/>
    <property type="project" value="TreeGrafter"/>
</dbReference>
<comment type="catalytic activity">
    <reaction evidence="3">
        <text>DNA(n) + a 2'-deoxyribonucleoside 5'-triphosphate = DNA(n+1) + diphosphate</text>
        <dbReference type="Rhea" id="RHEA:22508"/>
        <dbReference type="Rhea" id="RHEA-COMP:17339"/>
        <dbReference type="Rhea" id="RHEA-COMP:17340"/>
        <dbReference type="ChEBI" id="CHEBI:33019"/>
        <dbReference type="ChEBI" id="CHEBI:61560"/>
        <dbReference type="ChEBI" id="CHEBI:173112"/>
        <dbReference type="EC" id="2.7.7.7"/>
    </reaction>
</comment>
<evidence type="ECO:0000256" key="2">
    <source>
        <dbReference type="ARBA" id="ARBA00022932"/>
    </source>
</evidence>
<dbReference type="STRING" id="914150.TQ33_1054"/>
<sequence>MSLFGDNQLTPWQQEPFEQIAKQYAQEQLPHSILMLGEEGVGRDDFAVFVAQWMLCGASEKQVGACGQCKSCQLFKAGSHPDYHYLDVEEGKTQISVAQVRELIEHMQESSHQAGWKVANITNVHALNASSFNALLKTLEEPQPNTLLILQAEQLQGVPATIKSRAQLRKVGVTDSAMTRQWLEQRHDFISREMETGIQLFPTAPYKVESFVEEGEAFKSGEFIYDYADIVQGKQTPMDIAERWQSELENCVFWCQLMFHDVLYIQQGAGEDDVQLKAQFGATAPIADAISPKGVMLLLTKIIELQRLIKLKSPANLMASWQSFLIYSSQIAIKYKNIAS</sequence>
<evidence type="ECO:0000256" key="3">
    <source>
        <dbReference type="ARBA" id="ARBA00049244"/>
    </source>
</evidence>
<dbReference type="Gene3D" id="3.40.50.300">
    <property type="entry name" value="P-loop containing nucleotide triphosphate hydrolases"/>
    <property type="match status" value="1"/>
</dbReference>
<dbReference type="SUPFAM" id="SSF52540">
    <property type="entry name" value="P-loop containing nucleoside triphosphate hydrolases"/>
    <property type="match status" value="1"/>
</dbReference>
<dbReference type="KEGG" id="kge:TQ33_1054"/>
<dbReference type="PANTHER" id="PTHR11669:SF8">
    <property type="entry name" value="DNA POLYMERASE III SUBUNIT DELTA"/>
    <property type="match status" value="1"/>
</dbReference>
<dbReference type="GO" id="GO:0003887">
    <property type="term" value="F:DNA-directed DNA polymerase activity"/>
    <property type="evidence" value="ECO:0007669"/>
    <property type="project" value="UniProtKB-KW"/>
</dbReference>
<dbReference type="Pfam" id="PF13177">
    <property type="entry name" value="DNA_pol3_delta2"/>
    <property type="match status" value="1"/>
</dbReference>
<name>A0A0F6RCF8_9GAMM</name>
<dbReference type="GO" id="GO:0006261">
    <property type="term" value="P:DNA-templated DNA replication"/>
    <property type="evidence" value="ECO:0007669"/>
    <property type="project" value="TreeGrafter"/>
</dbReference>
<dbReference type="InterPro" id="IPR050238">
    <property type="entry name" value="DNA_Rep/Repair_Clamp_Loader"/>
</dbReference>
<accession>A0A0F6RCF8</accession>
<keyword evidence="2 4" id="KW-0239">DNA-directed DNA polymerase</keyword>
<gene>
    <name evidence="4" type="ORF">TQ33_1054</name>
</gene>
<dbReference type="AlphaFoldDB" id="A0A0F6RCF8"/>
<organism evidence="4 5">
    <name type="scientific">Kangiella geojedonensis</name>
    <dbReference type="NCBI Taxonomy" id="914150"/>
    <lineage>
        <taxon>Bacteria</taxon>
        <taxon>Pseudomonadati</taxon>
        <taxon>Pseudomonadota</taxon>
        <taxon>Gammaproteobacteria</taxon>
        <taxon>Kangiellales</taxon>
        <taxon>Kangiellaceae</taxon>
        <taxon>Kangiella</taxon>
    </lineage>
</organism>
<evidence type="ECO:0000313" key="4">
    <source>
        <dbReference type="EMBL" id="AKE52016.1"/>
    </source>
</evidence>
<proteinExistence type="predicted"/>
<keyword evidence="2 4" id="KW-0808">Transferase</keyword>